<evidence type="ECO:0000256" key="1">
    <source>
        <dbReference type="ARBA" id="ARBA00004370"/>
    </source>
</evidence>
<dbReference type="CDD" id="cd06257">
    <property type="entry name" value="DnaJ"/>
    <property type="match status" value="1"/>
</dbReference>
<keyword evidence="7" id="KW-1185">Reference proteome</keyword>
<evidence type="ECO:0000259" key="5">
    <source>
        <dbReference type="PROSITE" id="PS50076"/>
    </source>
</evidence>
<gene>
    <name evidence="6" type="ORF">G7K_5251-t1</name>
</gene>
<feature type="compositionally biased region" description="Basic and acidic residues" evidence="4">
    <location>
        <begin position="510"/>
        <end position="548"/>
    </location>
</feature>
<dbReference type="InterPro" id="IPR055225">
    <property type="entry name" value="DNAJC11-like_beta-barrel"/>
</dbReference>
<dbReference type="InterPro" id="IPR036869">
    <property type="entry name" value="J_dom_sf"/>
</dbReference>
<evidence type="ECO:0000256" key="2">
    <source>
        <dbReference type="ARBA" id="ARBA00023136"/>
    </source>
</evidence>
<evidence type="ECO:0000256" key="4">
    <source>
        <dbReference type="SAM" id="MobiDB-lite"/>
    </source>
</evidence>
<accession>A0A0E9NNY4</accession>
<dbReference type="InterPro" id="IPR001623">
    <property type="entry name" value="DnaJ_domain"/>
</dbReference>
<feature type="region of interest" description="Disordered" evidence="4">
    <location>
        <begin position="1"/>
        <end position="61"/>
    </location>
</feature>
<proteinExistence type="predicted"/>
<dbReference type="AlphaFoldDB" id="A0A0E9NNY4"/>
<dbReference type="PROSITE" id="PS00636">
    <property type="entry name" value="DNAJ_1"/>
    <property type="match status" value="1"/>
</dbReference>
<comment type="caution">
    <text evidence="6">The sequence shown here is derived from an EMBL/GenBank/DDBJ whole genome shotgun (WGS) entry which is preliminary data.</text>
</comment>
<dbReference type="InterPro" id="IPR024586">
    <property type="entry name" value="DnaJ-like_C11_C"/>
</dbReference>
<dbReference type="SMART" id="SM00271">
    <property type="entry name" value="DnaJ"/>
    <property type="match status" value="1"/>
</dbReference>
<evidence type="ECO:0000313" key="7">
    <source>
        <dbReference type="Proteomes" id="UP000033140"/>
    </source>
</evidence>
<keyword evidence="2" id="KW-0472">Membrane</keyword>
<organism evidence="6 7">
    <name type="scientific">Saitoella complicata (strain BCRC 22490 / CBS 7301 / JCM 7358 / NBRC 10748 / NRRL Y-17804)</name>
    <dbReference type="NCBI Taxonomy" id="698492"/>
    <lineage>
        <taxon>Eukaryota</taxon>
        <taxon>Fungi</taxon>
        <taxon>Dikarya</taxon>
        <taxon>Ascomycota</taxon>
        <taxon>Taphrinomycotina</taxon>
        <taxon>Taphrinomycotina incertae sedis</taxon>
        <taxon>Saitoella</taxon>
    </lineage>
</organism>
<dbReference type="Pfam" id="PF11875">
    <property type="entry name" value="DnaJ-like_C11_C"/>
    <property type="match status" value="1"/>
</dbReference>
<dbReference type="PANTHER" id="PTHR44157:SF1">
    <property type="entry name" value="DNAJ HOMOLOG SUBFAMILY C MEMBER 11"/>
    <property type="match status" value="1"/>
</dbReference>
<reference evidence="6 7" key="3">
    <citation type="journal article" date="2015" name="Genome Announc.">
        <title>Draft Genome Sequence of the Archiascomycetous Yeast Saitoella complicata.</title>
        <authorList>
            <person name="Yamauchi K."/>
            <person name="Kondo S."/>
            <person name="Hamamoto M."/>
            <person name="Takahashi Y."/>
            <person name="Ogura Y."/>
            <person name="Hayashi T."/>
            <person name="Nishida H."/>
        </authorList>
    </citation>
    <scope>NUCLEOTIDE SEQUENCE [LARGE SCALE GENOMIC DNA]</scope>
    <source>
        <strain evidence="6 7">NRRL Y-17804</strain>
    </source>
</reference>
<comment type="subcellular location">
    <subcellularLocation>
        <location evidence="1">Membrane</location>
    </subcellularLocation>
</comment>
<dbReference type="PANTHER" id="PTHR44157">
    <property type="entry name" value="DNAJ HOMOLOG SUBFAMILY C MEMBER 11"/>
    <property type="match status" value="1"/>
</dbReference>
<dbReference type="GO" id="GO:0005739">
    <property type="term" value="C:mitochondrion"/>
    <property type="evidence" value="ECO:0007669"/>
    <property type="project" value="GOC"/>
</dbReference>
<evidence type="ECO:0000256" key="3">
    <source>
        <dbReference type="ARBA" id="ARBA00023186"/>
    </source>
</evidence>
<sequence>MPRPRMSTDSTFVNLEDLEEEDPYSHTNGNGHGNGSYSDRDDFDDNEDDEGLFANGDGDHDDDDLYAILNLPRTATPGQITSSYRTLSRTYHPDKHPQPHLKSLAESRFRAIQSAYEVLSNPHTRAIYDNFGHEGLQQRANLEVGHKTKTPEEMRREFEKLVRKTREENVEALVRSRGDINTTVDARMMFLDLRAVDKTGPTVMGLPRYRKLTFAERLSLCSVANVFMRHQFHIPFSLPFIDAKSESEQEGPARTILNITAQMQGKTTGNVILSTRHTHSEKLSLEAGVLLLSPRAFFTKTVYAIDNDSFASIQTHNNGLNPLRHPPQLTVTYGHALTNKATGFATWKSGYYTLGPWGFPLPRKVEQSSFTLGVQGRELGQNWTAEITAGLAASGVGFELNKSIGSKKGGKAIRVKTGVTIGTMGSQVTLGATRKVAENTRVGLTLAVTVPTMGAQVRVDFSRLGQKWSIPVIISDTLNTSAMFWGAVAPVSTLVALEIGYLKPKRREQRRRERQAAREERRAALEEKERRAREEQELMRASVDRKQQSEASKPTGGLVILSAAYGTPASPTTVANFIDVTIPIAALVTESQLRIPAGYAKTRIPGIWDPAWGEKKVLRIRYVMGGRDHEVEVGDKEGVECPRREDLVV</sequence>
<protein>
    <recommendedName>
        <fullName evidence="5">J domain-containing protein</fullName>
    </recommendedName>
</protein>
<dbReference type="Pfam" id="PF22774">
    <property type="entry name" value="DNAJC11_beta-barrel"/>
    <property type="match status" value="1"/>
</dbReference>
<reference evidence="6 7" key="2">
    <citation type="journal article" date="2014" name="J. Gen. Appl. Microbiol.">
        <title>The early diverging ascomycetous budding yeast Saitoella complicata has three histone deacetylases belonging to the Clr6, Hos2, and Rpd3 lineages.</title>
        <authorList>
            <person name="Nishida H."/>
            <person name="Matsumoto T."/>
            <person name="Kondo S."/>
            <person name="Hamamoto M."/>
            <person name="Yoshikawa H."/>
        </authorList>
    </citation>
    <scope>NUCLEOTIDE SEQUENCE [LARGE SCALE GENOMIC DNA]</scope>
    <source>
        <strain evidence="6 7">NRRL Y-17804</strain>
    </source>
</reference>
<evidence type="ECO:0000313" key="6">
    <source>
        <dbReference type="EMBL" id="GAO51140.1"/>
    </source>
</evidence>
<dbReference type="PRINTS" id="PR00625">
    <property type="entry name" value="JDOMAIN"/>
</dbReference>
<dbReference type="EMBL" id="BACD03000041">
    <property type="protein sequence ID" value="GAO51140.1"/>
    <property type="molecule type" value="Genomic_DNA"/>
</dbReference>
<reference evidence="6 7" key="1">
    <citation type="journal article" date="2011" name="J. Gen. Appl. Microbiol.">
        <title>Draft genome sequencing of the enigmatic yeast Saitoella complicata.</title>
        <authorList>
            <person name="Nishida H."/>
            <person name="Hamamoto M."/>
            <person name="Sugiyama J."/>
        </authorList>
    </citation>
    <scope>NUCLEOTIDE SEQUENCE [LARGE SCALE GENOMIC DNA]</scope>
    <source>
        <strain evidence="6 7">NRRL Y-17804</strain>
    </source>
</reference>
<dbReference type="GO" id="GO:0016020">
    <property type="term" value="C:membrane"/>
    <property type="evidence" value="ECO:0007669"/>
    <property type="project" value="UniProtKB-SubCell"/>
</dbReference>
<keyword evidence="3" id="KW-0143">Chaperone</keyword>
<dbReference type="OMA" id="QLDKHTM"/>
<dbReference type="PROSITE" id="PS50076">
    <property type="entry name" value="DNAJ_2"/>
    <property type="match status" value="1"/>
</dbReference>
<dbReference type="Pfam" id="PF00226">
    <property type="entry name" value="DnaJ"/>
    <property type="match status" value="1"/>
</dbReference>
<dbReference type="SUPFAM" id="SSF46565">
    <property type="entry name" value="Chaperone J-domain"/>
    <property type="match status" value="1"/>
</dbReference>
<dbReference type="InterPro" id="IPR052243">
    <property type="entry name" value="Mito_inner_membrane_organizer"/>
</dbReference>
<dbReference type="Proteomes" id="UP000033140">
    <property type="component" value="Unassembled WGS sequence"/>
</dbReference>
<feature type="region of interest" description="Disordered" evidence="4">
    <location>
        <begin position="507"/>
        <end position="551"/>
    </location>
</feature>
<feature type="compositionally biased region" description="Acidic residues" evidence="4">
    <location>
        <begin position="41"/>
        <end position="51"/>
    </location>
</feature>
<dbReference type="STRING" id="698492.A0A0E9NNY4"/>
<dbReference type="Gene3D" id="1.10.287.110">
    <property type="entry name" value="DnaJ domain"/>
    <property type="match status" value="1"/>
</dbReference>
<dbReference type="InterPro" id="IPR018253">
    <property type="entry name" value="DnaJ_domain_CS"/>
</dbReference>
<feature type="domain" description="J" evidence="5">
    <location>
        <begin position="64"/>
        <end position="132"/>
    </location>
</feature>
<name>A0A0E9NNY4_SAICN</name>
<dbReference type="GO" id="GO:0042407">
    <property type="term" value="P:cristae formation"/>
    <property type="evidence" value="ECO:0007669"/>
    <property type="project" value="TreeGrafter"/>
</dbReference>